<sequence length="160" mass="17070">KPEDLTQQTPQEAGAHVICSAAKHELTCLCLQKSRQHNPSQKSELARMSTREVICRSDSKSGLAKLGLYRNSQGTAHIRTPQAPDSKSGLAKLGLYRNSQGTAHIRTPQAPRLRPPGGRMQPIPIHGFTIQSPTCLEAGISPDACRVGSTSSPGVSEPGV</sequence>
<organism evidence="2 3">
    <name type="scientific">Saguinus oedipus</name>
    <name type="common">Cotton-top tamarin</name>
    <name type="synonym">Oedipomidas oedipus</name>
    <dbReference type="NCBI Taxonomy" id="9490"/>
    <lineage>
        <taxon>Eukaryota</taxon>
        <taxon>Metazoa</taxon>
        <taxon>Chordata</taxon>
        <taxon>Craniata</taxon>
        <taxon>Vertebrata</taxon>
        <taxon>Euteleostomi</taxon>
        <taxon>Mammalia</taxon>
        <taxon>Eutheria</taxon>
        <taxon>Euarchontoglires</taxon>
        <taxon>Primates</taxon>
        <taxon>Haplorrhini</taxon>
        <taxon>Platyrrhini</taxon>
        <taxon>Cebidae</taxon>
        <taxon>Callitrichinae</taxon>
        <taxon>Saguinus</taxon>
    </lineage>
</organism>
<dbReference type="EMBL" id="JASSZA010000015">
    <property type="protein sequence ID" value="KAK2092058.1"/>
    <property type="molecule type" value="Genomic_DNA"/>
</dbReference>
<name>A0ABQ9U4S0_SAGOE</name>
<gene>
    <name evidence="2" type="ORF">P7K49_028586</name>
</gene>
<evidence type="ECO:0000256" key="1">
    <source>
        <dbReference type="SAM" id="MobiDB-lite"/>
    </source>
</evidence>
<evidence type="ECO:0000313" key="3">
    <source>
        <dbReference type="Proteomes" id="UP001266305"/>
    </source>
</evidence>
<proteinExistence type="predicted"/>
<accession>A0ABQ9U4S0</accession>
<dbReference type="Proteomes" id="UP001266305">
    <property type="component" value="Unassembled WGS sequence"/>
</dbReference>
<feature type="non-terminal residue" evidence="2">
    <location>
        <position position="1"/>
    </location>
</feature>
<feature type="region of interest" description="Disordered" evidence="1">
    <location>
        <begin position="99"/>
        <end position="126"/>
    </location>
</feature>
<evidence type="ECO:0000313" key="2">
    <source>
        <dbReference type="EMBL" id="KAK2092058.1"/>
    </source>
</evidence>
<reference evidence="2 3" key="1">
    <citation type="submission" date="2023-05" db="EMBL/GenBank/DDBJ databases">
        <title>B98-5 Cell Line De Novo Hybrid Assembly: An Optical Mapping Approach.</title>
        <authorList>
            <person name="Kananen K."/>
            <person name="Auerbach J.A."/>
            <person name="Kautto E."/>
            <person name="Blachly J.S."/>
        </authorList>
    </citation>
    <scope>NUCLEOTIDE SEQUENCE [LARGE SCALE GENOMIC DNA]</scope>
    <source>
        <strain evidence="2">B95-8</strain>
        <tissue evidence="2">Cell line</tissue>
    </source>
</reference>
<comment type="caution">
    <text evidence="2">The sequence shown here is derived from an EMBL/GenBank/DDBJ whole genome shotgun (WGS) entry which is preliminary data.</text>
</comment>
<protein>
    <submittedName>
        <fullName evidence="2">Uncharacterized protein</fullName>
    </submittedName>
</protein>
<keyword evidence="3" id="KW-1185">Reference proteome</keyword>